<comment type="caution">
    <text evidence="1">The sequence shown here is derived from an EMBL/GenBank/DDBJ whole genome shotgun (WGS) entry which is preliminary data.</text>
</comment>
<protein>
    <recommendedName>
        <fullName evidence="3">HEAT repeat domain-containing protein</fullName>
    </recommendedName>
</protein>
<dbReference type="Proteomes" id="UP001382904">
    <property type="component" value="Unassembled WGS sequence"/>
</dbReference>
<proteinExistence type="predicted"/>
<gene>
    <name evidence="1" type="ORF">WKI68_35150</name>
</gene>
<reference evidence="1 2" key="1">
    <citation type="submission" date="2024-03" db="EMBL/GenBank/DDBJ databases">
        <title>Novel Streptomyces species of biotechnological and ecological value are a feature of Machair soil.</title>
        <authorList>
            <person name="Prole J.R."/>
            <person name="Goodfellow M."/>
            <person name="Allenby N."/>
            <person name="Ward A.C."/>
        </authorList>
    </citation>
    <scope>NUCLEOTIDE SEQUENCE [LARGE SCALE GENOMIC DNA]</scope>
    <source>
        <strain evidence="1 2">MS1.HAVA.3</strain>
    </source>
</reference>
<evidence type="ECO:0000313" key="1">
    <source>
        <dbReference type="EMBL" id="MEJ8645051.1"/>
    </source>
</evidence>
<name>A0ABU8UBY6_9ACTN</name>
<organism evidence="1 2">
    <name type="scientific">Streptomyces caledonius</name>
    <dbReference type="NCBI Taxonomy" id="3134107"/>
    <lineage>
        <taxon>Bacteria</taxon>
        <taxon>Bacillati</taxon>
        <taxon>Actinomycetota</taxon>
        <taxon>Actinomycetes</taxon>
        <taxon>Kitasatosporales</taxon>
        <taxon>Streptomycetaceae</taxon>
        <taxon>Streptomyces</taxon>
    </lineage>
</organism>
<evidence type="ECO:0008006" key="3">
    <source>
        <dbReference type="Google" id="ProtNLM"/>
    </source>
</evidence>
<dbReference type="EMBL" id="JBBKAM010000002">
    <property type="protein sequence ID" value="MEJ8645051.1"/>
    <property type="molecule type" value="Genomic_DNA"/>
</dbReference>
<evidence type="ECO:0000313" key="2">
    <source>
        <dbReference type="Proteomes" id="UP001382904"/>
    </source>
</evidence>
<keyword evidence="2" id="KW-1185">Reference proteome</keyword>
<sequence length="497" mass="52533">MNGAGRSGDTARGRALAQELVDGRAAGGPPPGSGPEVWLAFDQHVRHAVTYGPPPLAAPLELRLCHARGWTREAALDDPHAPPELVAIRTTDTVAPVRDRARAALERALSAHPEDTLLALTPLALRLGRREHGGWILDRFEGALRGRAAAHGPWWHLRRPRAECSGAADVLSELLAGPDRQARRFATRLALTGPGPVDALECARRAAAELDPVTAGLWTDAALAALAAPAAPEAAGPGGGQADASTDAVTDALTGGRLPAVRAAGVTALRRAGRAAEGARHLADSSGLVRACARWLVGQDGGDPREQYRWLIADPAGPSPYAVTGLAECGSREDTALLRELLAHPVGRVRAAALAGLRRRDATVEDSVLLALLDDPAASVAREAGLSLLPAADRLDSAHLAERAALRGPLHTRRAAFRLLRAQGGIHALRASVALIDDWHPKTRATARATVRGWDWLLTRFTRQADTAELAGLLKRSAKLFDDHELALRRARLGLTT</sequence>
<accession>A0ABU8UBY6</accession>